<gene>
    <name evidence="1" type="ORF">SAMN05443547_1231</name>
</gene>
<name>A0A1M7ZW99_9FLAO</name>
<dbReference type="Proteomes" id="UP000184611">
    <property type="component" value="Unassembled WGS sequence"/>
</dbReference>
<evidence type="ECO:0000313" key="1">
    <source>
        <dbReference type="EMBL" id="SHO72887.1"/>
    </source>
</evidence>
<sequence>MIGNAGVFININVEGGGGSGEVTEQVVKLSPDVDGNVFVLPEHNGKFLIIDAFPFLGANVVFPLNTYCKGINLTGQLSFSFDINEEYLVEYPNSEGFIYNPLERFQIYSYRDEASNTPKAVIHIDTNILPVSEPKP</sequence>
<dbReference type="RefSeq" id="WP_073582536.1">
    <property type="nucleotide sequence ID" value="NZ_CBCSEA010000015.1"/>
</dbReference>
<organism evidence="1 2">
    <name type="scientific">Flavobacterium cucumis</name>
    <dbReference type="NCBI Taxonomy" id="416016"/>
    <lineage>
        <taxon>Bacteria</taxon>
        <taxon>Pseudomonadati</taxon>
        <taxon>Bacteroidota</taxon>
        <taxon>Flavobacteriia</taxon>
        <taxon>Flavobacteriales</taxon>
        <taxon>Flavobacteriaceae</taxon>
        <taxon>Flavobacterium</taxon>
    </lineage>
</organism>
<dbReference type="EMBL" id="FRYK01000002">
    <property type="protein sequence ID" value="SHO72887.1"/>
    <property type="molecule type" value="Genomic_DNA"/>
</dbReference>
<dbReference type="AlphaFoldDB" id="A0A1M7ZW99"/>
<proteinExistence type="predicted"/>
<keyword evidence="2" id="KW-1185">Reference proteome</keyword>
<reference evidence="2" key="1">
    <citation type="submission" date="2016-12" db="EMBL/GenBank/DDBJ databases">
        <authorList>
            <person name="Varghese N."/>
            <person name="Submissions S."/>
        </authorList>
    </citation>
    <scope>NUCLEOTIDE SEQUENCE [LARGE SCALE GENOMIC DNA]</scope>
    <source>
        <strain evidence="2">DSM 18830</strain>
    </source>
</reference>
<accession>A0A1M7ZW99</accession>
<evidence type="ECO:0000313" key="2">
    <source>
        <dbReference type="Proteomes" id="UP000184611"/>
    </source>
</evidence>
<dbReference type="STRING" id="416016.SAMN05443547_1231"/>
<protein>
    <submittedName>
        <fullName evidence="1">Uncharacterized protein</fullName>
    </submittedName>
</protein>